<evidence type="ECO:0000256" key="7">
    <source>
        <dbReference type="ARBA" id="ARBA00022927"/>
    </source>
</evidence>
<name>W0RGQ9_9BACT</name>
<dbReference type="OrthoDB" id="9814002at2"/>
<keyword evidence="11" id="KW-0732">Signal</keyword>
<accession>W0RGQ9</accession>
<evidence type="ECO:0000259" key="12">
    <source>
        <dbReference type="PROSITE" id="PS52015"/>
    </source>
</evidence>
<dbReference type="InParanoid" id="W0RGQ9"/>
<keyword evidence="7" id="KW-0653">Protein transport</keyword>
<feature type="signal peptide" evidence="11">
    <location>
        <begin position="1"/>
        <end position="40"/>
    </location>
</feature>
<organism evidence="13 14">
    <name type="scientific">Gemmatirosa kalamazoonensis</name>
    <dbReference type="NCBI Taxonomy" id="861299"/>
    <lineage>
        <taxon>Bacteria</taxon>
        <taxon>Pseudomonadati</taxon>
        <taxon>Gemmatimonadota</taxon>
        <taxon>Gemmatimonadia</taxon>
        <taxon>Gemmatimonadales</taxon>
        <taxon>Gemmatimonadaceae</taxon>
        <taxon>Gemmatirosa</taxon>
    </lineage>
</organism>
<dbReference type="SUPFAM" id="SSF74653">
    <property type="entry name" value="TolA/TonB C-terminal domain"/>
    <property type="match status" value="1"/>
</dbReference>
<dbReference type="GO" id="GO:0015031">
    <property type="term" value="P:protein transport"/>
    <property type="evidence" value="ECO:0007669"/>
    <property type="project" value="UniProtKB-KW"/>
</dbReference>
<dbReference type="Proteomes" id="UP000019151">
    <property type="component" value="Chromosome"/>
</dbReference>
<keyword evidence="14" id="KW-1185">Reference proteome</keyword>
<feature type="compositionally biased region" description="Basic and acidic residues" evidence="10">
    <location>
        <begin position="41"/>
        <end position="58"/>
    </location>
</feature>
<dbReference type="NCBIfam" id="TIGR01352">
    <property type="entry name" value="tonB_Cterm"/>
    <property type="match status" value="1"/>
</dbReference>
<comment type="subcellular location">
    <subcellularLocation>
        <location evidence="1">Cell inner membrane</location>
        <topology evidence="1">Single-pass membrane protein</topology>
        <orientation evidence="1">Periplasmic side</orientation>
    </subcellularLocation>
</comment>
<proteinExistence type="inferred from homology"/>
<evidence type="ECO:0000256" key="3">
    <source>
        <dbReference type="ARBA" id="ARBA00022448"/>
    </source>
</evidence>
<keyword evidence="5" id="KW-0997">Cell inner membrane</keyword>
<evidence type="ECO:0000256" key="8">
    <source>
        <dbReference type="ARBA" id="ARBA00022989"/>
    </source>
</evidence>
<protein>
    <submittedName>
        <fullName evidence="13">TonB family protein</fullName>
    </submittedName>
</protein>
<keyword evidence="3" id="KW-0813">Transport</keyword>
<evidence type="ECO:0000256" key="5">
    <source>
        <dbReference type="ARBA" id="ARBA00022519"/>
    </source>
</evidence>
<feature type="region of interest" description="Disordered" evidence="10">
    <location>
        <begin position="38"/>
        <end position="91"/>
    </location>
</feature>
<dbReference type="PRINTS" id="PR01374">
    <property type="entry name" value="TONBPROTEIN"/>
</dbReference>
<dbReference type="GO" id="GO:0031992">
    <property type="term" value="F:energy transducer activity"/>
    <property type="evidence" value="ECO:0007669"/>
    <property type="project" value="InterPro"/>
</dbReference>
<evidence type="ECO:0000256" key="4">
    <source>
        <dbReference type="ARBA" id="ARBA00022475"/>
    </source>
</evidence>
<dbReference type="RefSeq" id="WP_025411443.1">
    <property type="nucleotide sequence ID" value="NZ_CP007128.1"/>
</dbReference>
<evidence type="ECO:0000256" key="9">
    <source>
        <dbReference type="ARBA" id="ARBA00023136"/>
    </source>
</evidence>
<dbReference type="GO" id="GO:0015891">
    <property type="term" value="P:siderophore transport"/>
    <property type="evidence" value="ECO:0007669"/>
    <property type="project" value="InterPro"/>
</dbReference>
<dbReference type="InterPro" id="IPR003538">
    <property type="entry name" value="TonB"/>
</dbReference>
<feature type="chain" id="PRO_5004795528" evidence="11">
    <location>
        <begin position="41"/>
        <end position="233"/>
    </location>
</feature>
<evidence type="ECO:0000313" key="14">
    <source>
        <dbReference type="Proteomes" id="UP000019151"/>
    </source>
</evidence>
<dbReference type="GO" id="GO:0055085">
    <property type="term" value="P:transmembrane transport"/>
    <property type="evidence" value="ECO:0007669"/>
    <property type="project" value="InterPro"/>
</dbReference>
<dbReference type="KEGG" id="gba:J421_2429"/>
<dbReference type="InterPro" id="IPR037682">
    <property type="entry name" value="TonB_C"/>
</dbReference>
<dbReference type="EMBL" id="CP007128">
    <property type="protein sequence ID" value="AHG89966.1"/>
    <property type="molecule type" value="Genomic_DNA"/>
</dbReference>
<dbReference type="PROSITE" id="PS52015">
    <property type="entry name" value="TONB_CTD"/>
    <property type="match status" value="1"/>
</dbReference>
<keyword evidence="8" id="KW-1133">Transmembrane helix</keyword>
<evidence type="ECO:0000313" key="13">
    <source>
        <dbReference type="EMBL" id="AHG89966.1"/>
    </source>
</evidence>
<dbReference type="eggNOG" id="COG0810">
    <property type="taxonomic scope" value="Bacteria"/>
</dbReference>
<feature type="domain" description="TonB C-terminal" evidence="12">
    <location>
        <begin position="142"/>
        <end position="233"/>
    </location>
</feature>
<dbReference type="STRING" id="861299.J421_2429"/>
<dbReference type="GO" id="GO:0030288">
    <property type="term" value="C:outer membrane-bounded periplasmic space"/>
    <property type="evidence" value="ECO:0007669"/>
    <property type="project" value="InterPro"/>
</dbReference>
<dbReference type="AlphaFoldDB" id="W0RGQ9"/>
<dbReference type="Gene3D" id="3.30.1150.10">
    <property type="match status" value="1"/>
</dbReference>
<evidence type="ECO:0000256" key="2">
    <source>
        <dbReference type="ARBA" id="ARBA00006555"/>
    </source>
</evidence>
<keyword evidence="9" id="KW-0472">Membrane</keyword>
<dbReference type="PANTHER" id="PTHR33446">
    <property type="entry name" value="PROTEIN TONB-RELATED"/>
    <property type="match status" value="1"/>
</dbReference>
<dbReference type="GO" id="GO:0005886">
    <property type="term" value="C:plasma membrane"/>
    <property type="evidence" value="ECO:0007669"/>
    <property type="project" value="UniProtKB-SubCell"/>
</dbReference>
<dbReference type="InterPro" id="IPR051045">
    <property type="entry name" value="TonB-dependent_transducer"/>
</dbReference>
<reference evidence="13 14" key="1">
    <citation type="journal article" date="2014" name="Genome Announc.">
        <title>Genome Sequence and Methylome of Soil Bacterium Gemmatirosa kalamazoonensis KBS708T, a Member of the Rarely Cultivated Gemmatimonadetes Phylum.</title>
        <authorList>
            <person name="Debruyn J.M."/>
            <person name="Radosevich M."/>
            <person name="Wommack K.E."/>
            <person name="Polson S.W."/>
            <person name="Hauser L.J."/>
            <person name="Fawaz M.N."/>
            <person name="Korlach J."/>
            <person name="Tsai Y.C."/>
        </authorList>
    </citation>
    <scope>NUCLEOTIDE SEQUENCE [LARGE SCALE GENOMIC DNA]</scope>
    <source>
        <strain evidence="13 14">KBS708</strain>
    </source>
</reference>
<evidence type="ECO:0000256" key="10">
    <source>
        <dbReference type="SAM" id="MobiDB-lite"/>
    </source>
</evidence>
<gene>
    <name evidence="13" type="ORF">J421_2429</name>
</gene>
<evidence type="ECO:0000256" key="1">
    <source>
        <dbReference type="ARBA" id="ARBA00004383"/>
    </source>
</evidence>
<evidence type="ECO:0000256" key="6">
    <source>
        <dbReference type="ARBA" id="ARBA00022692"/>
    </source>
</evidence>
<dbReference type="Pfam" id="PF03544">
    <property type="entry name" value="TonB_C"/>
    <property type="match status" value="1"/>
</dbReference>
<sequence length="233" mass="24455">MQLLESSARRRRSRAGTAVSILVHATLIAGAAVATASAHAGLEDHETREKTIFYEPPRDPPPTPVASRTSRSTTPSTSPAAPSAPQAPPLTIGPIVDGIPPIGSMPDPTRGLGDTFVKGLASGAEDGSAGAPTGDAPRDARYVDKVAVPLGQLRPRYPEALRAQGLGGRVVVRFVVDTLGRVEQVSVQLVTATHPAFGDAALRTVGSLRFRPAEAGGHRVRQLVELPFEFRIE</sequence>
<evidence type="ECO:0000256" key="11">
    <source>
        <dbReference type="SAM" id="SignalP"/>
    </source>
</evidence>
<dbReference type="HOGENOM" id="CLU_1188581_0_0_0"/>
<dbReference type="InterPro" id="IPR006260">
    <property type="entry name" value="TonB/TolA_C"/>
</dbReference>
<feature type="compositionally biased region" description="Low complexity" evidence="10">
    <location>
        <begin position="65"/>
        <end position="84"/>
    </location>
</feature>
<keyword evidence="4" id="KW-1003">Cell membrane</keyword>
<comment type="similarity">
    <text evidence="2">Belongs to the TonB family.</text>
</comment>
<keyword evidence="6" id="KW-0812">Transmembrane</keyword>